<dbReference type="SUPFAM" id="SSF48371">
    <property type="entry name" value="ARM repeat"/>
    <property type="match status" value="1"/>
</dbReference>
<feature type="region of interest" description="Disordered" evidence="1">
    <location>
        <begin position="15"/>
        <end position="139"/>
    </location>
</feature>
<protein>
    <submittedName>
        <fullName evidence="2">Uncharacterized protein</fullName>
    </submittedName>
</protein>
<dbReference type="Proteomes" id="UP000799440">
    <property type="component" value="Unassembled WGS sequence"/>
</dbReference>
<accession>A0A6A6V815</accession>
<dbReference type="AlphaFoldDB" id="A0A6A6V815"/>
<feature type="compositionally biased region" description="Acidic residues" evidence="1">
    <location>
        <begin position="96"/>
        <end position="106"/>
    </location>
</feature>
<proteinExistence type="predicted"/>
<sequence length="647" mass="72224">MGPKRDISAYFVFSRTSTPSTDIFSGRTSEKQRSRESTDREGTEQTREPGPRPAAKTTAGISSSAARTGQTWSQQSRSSSGDCKRRISSDGQSEVPDSDCDSESPDEEVRRPPVTQPRFYLPIKQNPLRKPPTTTTGTNDSLKWLVESAKKSAKKEQRIAALKADLNKSIDNTVKGDLTIDEETLAGVVQDEEEGDDKAKRLYLAMQRTNALESDPSFHFFRSEPGPLLHMPFPAHSLTDFPGPDPFEIDDAFLSGYAQQLFSHQGLPEELAIWMTVQICAGPDRGLCPRYLELLQSNFQRMRNILTPKVLRSIFSSIGGDTWQIKEEIRPTLAEHQGHAKSVPRQLANILRLLRAAAPCCDMEFDFRQEALLLLLHIVFDNTVRSDVDTLISVQDTIEALMHKLREDHKAIYDNLIDSFCKRLHHPILQHKLVSSLSTRSGTTHSFRRHLALAFLLYPTIPMPSLDNDDANPYDISDTINNLLRTSPIFQVNRKTSHSALAASISLLDIAIGPGPIKPPVPPAKLPSSPPPTREETLEYEREVLKYERGIIPFNKRIDALVQDIKVNIGNKIVEAGAISDLSRLEAKDAVERLCHRLESAVRVGGRRKRGFFSEKEEVGRGVKRMFGWLKSGEKGGEITVGGSSEE</sequence>
<dbReference type="InterPro" id="IPR016024">
    <property type="entry name" value="ARM-type_fold"/>
</dbReference>
<dbReference type="EMBL" id="MU006580">
    <property type="protein sequence ID" value="KAF2745874.1"/>
    <property type="molecule type" value="Genomic_DNA"/>
</dbReference>
<feature type="compositionally biased region" description="Basic and acidic residues" evidence="1">
    <location>
        <begin position="28"/>
        <end position="50"/>
    </location>
</feature>
<evidence type="ECO:0000256" key="1">
    <source>
        <dbReference type="SAM" id="MobiDB-lite"/>
    </source>
</evidence>
<evidence type="ECO:0000313" key="2">
    <source>
        <dbReference type="EMBL" id="KAF2745874.1"/>
    </source>
</evidence>
<feature type="compositionally biased region" description="Polar residues" evidence="1">
    <location>
        <begin position="15"/>
        <end position="27"/>
    </location>
</feature>
<organism evidence="2 3">
    <name type="scientific">Sporormia fimetaria CBS 119925</name>
    <dbReference type="NCBI Taxonomy" id="1340428"/>
    <lineage>
        <taxon>Eukaryota</taxon>
        <taxon>Fungi</taxon>
        <taxon>Dikarya</taxon>
        <taxon>Ascomycota</taxon>
        <taxon>Pezizomycotina</taxon>
        <taxon>Dothideomycetes</taxon>
        <taxon>Pleosporomycetidae</taxon>
        <taxon>Pleosporales</taxon>
        <taxon>Sporormiaceae</taxon>
        <taxon>Sporormia</taxon>
    </lineage>
</organism>
<gene>
    <name evidence="2" type="ORF">M011DRAFT_469135</name>
</gene>
<dbReference type="OrthoDB" id="5350396at2759"/>
<name>A0A6A6V815_9PLEO</name>
<feature type="compositionally biased region" description="Polar residues" evidence="1">
    <location>
        <begin position="59"/>
        <end position="81"/>
    </location>
</feature>
<keyword evidence="3" id="KW-1185">Reference proteome</keyword>
<evidence type="ECO:0000313" key="3">
    <source>
        <dbReference type="Proteomes" id="UP000799440"/>
    </source>
</evidence>
<reference evidence="2" key="1">
    <citation type="journal article" date="2020" name="Stud. Mycol.">
        <title>101 Dothideomycetes genomes: a test case for predicting lifestyles and emergence of pathogens.</title>
        <authorList>
            <person name="Haridas S."/>
            <person name="Albert R."/>
            <person name="Binder M."/>
            <person name="Bloem J."/>
            <person name="Labutti K."/>
            <person name="Salamov A."/>
            <person name="Andreopoulos B."/>
            <person name="Baker S."/>
            <person name="Barry K."/>
            <person name="Bills G."/>
            <person name="Bluhm B."/>
            <person name="Cannon C."/>
            <person name="Castanera R."/>
            <person name="Culley D."/>
            <person name="Daum C."/>
            <person name="Ezra D."/>
            <person name="Gonzalez J."/>
            <person name="Henrissat B."/>
            <person name="Kuo A."/>
            <person name="Liang C."/>
            <person name="Lipzen A."/>
            <person name="Lutzoni F."/>
            <person name="Magnuson J."/>
            <person name="Mondo S."/>
            <person name="Nolan M."/>
            <person name="Ohm R."/>
            <person name="Pangilinan J."/>
            <person name="Park H.-J."/>
            <person name="Ramirez L."/>
            <person name="Alfaro M."/>
            <person name="Sun H."/>
            <person name="Tritt A."/>
            <person name="Yoshinaga Y."/>
            <person name="Zwiers L.-H."/>
            <person name="Turgeon B."/>
            <person name="Goodwin S."/>
            <person name="Spatafora J."/>
            <person name="Crous P."/>
            <person name="Grigoriev I."/>
        </authorList>
    </citation>
    <scope>NUCLEOTIDE SEQUENCE</scope>
    <source>
        <strain evidence="2">CBS 119925</strain>
    </source>
</reference>